<evidence type="ECO:0000313" key="1">
    <source>
        <dbReference type="EMBL" id="QBZ62785.1"/>
    </source>
</evidence>
<organism evidence="1 2">
    <name type="scientific">Pyricularia oryzae</name>
    <name type="common">Rice blast fungus</name>
    <name type="synonym">Magnaporthe oryzae</name>
    <dbReference type="NCBI Taxonomy" id="318829"/>
    <lineage>
        <taxon>Eukaryota</taxon>
        <taxon>Fungi</taxon>
        <taxon>Dikarya</taxon>
        <taxon>Ascomycota</taxon>
        <taxon>Pezizomycotina</taxon>
        <taxon>Sordariomycetes</taxon>
        <taxon>Sordariomycetidae</taxon>
        <taxon>Magnaporthales</taxon>
        <taxon>Pyriculariaceae</taxon>
        <taxon>Pyricularia</taxon>
    </lineage>
</organism>
<accession>A0A4P7NKY1</accession>
<dbReference type="AlphaFoldDB" id="A0A4P7NKY1"/>
<evidence type="ECO:0000313" key="2">
    <source>
        <dbReference type="Proteomes" id="UP000294847"/>
    </source>
</evidence>
<name>A0A4P7NKY1_PYROR</name>
<dbReference type="EMBL" id="CP034208">
    <property type="protein sequence ID" value="QBZ62785.1"/>
    <property type="molecule type" value="Genomic_DNA"/>
</dbReference>
<dbReference type="Proteomes" id="UP000294847">
    <property type="component" value="Chromosome 5"/>
</dbReference>
<proteinExistence type="predicted"/>
<sequence>MARCCKCRFRHFWKPRPHSPTYVKERPALIDDAKCKESAARSSSTGLPGSPSIAAATYLGTLCTIDGFLFAPDPNEWDLAPCQPIKDLCGVERSAVVPAWRLPHSLDPSKS</sequence>
<gene>
    <name evidence="1" type="ORF">PoMZ_11672</name>
</gene>
<reference evidence="1 2" key="1">
    <citation type="journal article" date="2019" name="Mol. Biol. Evol.">
        <title>Blast fungal genomes show frequent chromosomal changes, gene gains and losses, and effector gene turnover.</title>
        <authorList>
            <person name="Gomez Luciano L.B."/>
            <person name="Jason Tsai I."/>
            <person name="Chuma I."/>
            <person name="Tosa Y."/>
            <person name="Chen Y.H."/>
            <person name="Li J.Y."/>
            <person name="Li M.Y."/>
            <person name="Jade Lu M.Y."/>
            <person name="Nakayashiki H."/>
            <person name="Li W.H."/>
        </authorList>
    </citation>
    <scope>NUCLEOTIDE SEQUENCE [LARGE SCALE GENOMIC DNA]</scope>
    <source>
        <strain evidence="1">MZ5-1-6</strain>
    </source>
</reference>
<protein>
    <submittedName>
        <fullName evidence="1">Uncharacterized protein</fullName>
    </submittedName>
</protein>